<dbReference type="Proteomes" id="UP000185829">
    <property type="component" value="Unassembled WGS sequence"/>
</dbReference>
<comment type="caution">
    <text evidence="2">The sequence shown here is derived from an EMBL/GenBank/DDBJ whole genome shotgun (WGS) entry which is preliminary data.</text>
</comment>
<dbReference type="InterPro" id="IPR011032">
    <property type="entry name" value="GroES-like_sf"/>
</dbReference>
<dbReference type="Pfam" id="PF08240">
    <property type="entry name" value="ADH_N"/>
    <property type="match status" value="1"/>
</dbReference>
<reference evidence="2 3" key="1">
    <citation type="submission" date="2017-01" db="EMBL/GenBank/DDBJ databases">
        <authorList>
            <person name="Varghese N."/>
            <person name="Submissions S."/>
        </authorList>
    </citation>
    <scope>NUCLEOTIDE SEQUENCE [LARGE SCALE GENOMIC DNA]</scope>
    <source>
        <strain evidence="2 3">RUG2-6</strain>
    </source>
</reference>
<dbReference type="SUPFAM" id="SSF50129">
    <property type="entry name" value="GroES-like"/>
    <property type="match status" value="1"/>
</dbReference>
<dbReference type="Gene3D" id="3.90.180.10">
    <property type="entry name" value="Medium-chain alcohol dehydrogenases, catalytic domain"/>
    <property type="match status" value="1"/>
</dbReference>
<organism evidence="2 3">
    <name type="scientific">Peribacillus simplex</name>
    <dbReference type="NCBI Taxonomy" id="1478"/>
    <lineage>
        <taxon>Bacteria</taxon>
        <taxon>Bacillati</taxon>
        <taxon>Bacillota</taxon>
        <taxon>Bacilli</taxon>
        <taxon>Bacillales</taxon>
        <taxon>Bacillaceae</taxon>
        <taxon>Peribacillus</taxon>
    </lineage>
</organism>
<dbReference type="SUPFAM" id="SSF51735">
    <property type="entry name" value="NAD(P)-binding Rossmann-fold domains"/>
    <property type="match status" value="1"/>
</dbReference>
<dbReference type="PANTHER" id="PTHR43677:SF4">
    <property type="entry name" value="QUINONE OXIDOREDUCTASE-LIKE PROTEIN 2"/>
    <property type="match status" value="1"/>
</dbReference>
<dbReference type="InterPro" id="IPR036291">
    <property type="entry name" value="NAD(P)-bd_dom_sf"/>
</dbReference>
<dbReference type="GO" id="GO:0016491">
    <property type="term" value="F:oxidoreductase activity"/>
    <property type="evidence" value="ECO:0007669"/>
    <property type="project" value="InterPro"/>
</dbReference>
<dbReference type="InterPro" id="IPR051397">
    <property type="entry name" value="Zn-ADH-like_protein"/>
</dbReference>
<gene>
    <name evidence="2" type="ORF">SAMN05878482_11019</name>
</gene>
<dbReference type="AlphaFoldDB" id="A0A9X8RDU3"/>
<evidence type="ECO:0000259" key="1">
    <source>
        <dbReference type="SMART" id="SM00829"/>
    </source>
</evidence>
<dbReference type="RefSeq" id="WP_311316575.1">
    <property type="nucleotide sequence ID" value="NZ_FTMX01000010.1"/>
</dbReference>
<dbReference type="InterPro" id="IPR013154">
    <property type="entry name" value="ADH-like_N"/>
</dbReference>
<dbReference type="Pfam" id="PF00107">
    <property type="entry name" value="ADH_zinc_N"/>
    <property type="match status" value="1"/>
</dbReference>
<dbReference type="PANTHER" id="PTHR43677">
    <property type="entry name" value="SHORT-CHAIN DEHYDROGENASE/REDUCTASE"/>
    <property type="match status" value="1"/>
</dbReference>
<evidence type="ECO:0000313" key="2">
    <source>
        <dbReference type="EMBL" id="SIS03486.1"/>
    </source>
</evidence>
<protein>
    <submittedName>
        <fullName evidence="2">NADPH:quinone reductase</fullName>
    </submittedName>
</protein>
<sequence length="365" mass="39570">MGTNSLLQSIPSKMKAVVVTEYGGVEKLEERKVPVPIPKENEVLVKIHACAVNNSDILMREGGYGTDAKSTEKAGWKREAISFPRIPGTDVAGQIVAVGANINPTCLGEKVVLFPFFSSAPDGLEHMADDITLMSSECDGGYAEYITWPKELCRPMPLSSYVESSSFIVSCFTAWHMLEKSKVVPGEKVLITGATGGVGSYAVQIASKVFGANVIALVRDLSLKEKMMELGASEVLSYKSTTLADDVIKAAGCKVDVVLDVVGDPLFSTCLKVLRNGGRLAISGAVSGAITQLDIRTVYLNHLSIIGCTLGTRKEFNRMLDAIREEKIKPLIDKVFPLEKARDAQEYFKRSEKFGKVILQNKLGN</sequence>
<dbReference type="EMBL" id="FTMX01000010">
    <property type="protein sequence ID" value="SIS03486.1"/>
    <property type="molecule type" value="Genomic_DNA"/>
</dbReference>
<dbReference type="InterPro" id="IPR020843">
    <property type="entry name" value="ER"/>
</dbReference>
<dbReference type="Gene3D" id="3.40.50.720">
    <property type="entry name" value="NAD(P)-binding Rossmann-like Domain"/>
    <property type="match status" value="1"/>
</dbReference>
<name>A0A9X8RDU3_9BACI</name>
<evidence type="ECO:0000313" key="3">
    <source>
        <dbReference type="Proteomes" id="UP000185829"/>
    </source>
</evidence>
<dbReference type="SMART" id="SM00829">
    <property type="entry name" value="PKS_ER"/>
    <property type="match status" value="1"/>
</dbReference>
<proteinExistence type="predicted"/>
<accession>A0A9X8RDU3</accession>
<feature type="domain" description="Enoyl reductase (ER)" evidence="1">
    <location>
        <begin position="23"/>
        <end position="359"/>
    </location>
</feature>
<dbReference type="InterPro" id="IPR013149">
    <property type="entry name" value="ADH-like_C"/>
</dbReference>